<name>A0AAE1SND3_9SOLA</name>
<evidence type="ECO:0000313" key="2">
    <source>
        <dbReference type="Proteomes" id="UP001291623"/>
    </source>
</evidence>
<dbReference type="AlphaFoldDB" id="A0AAE1SND3"/>
<protein>
    <submittedName>
        <fullName evidence="1">Uncharacterized protein</fullName>
    </submittedName>
</protein>
<reference evidence="1" key="1">
    <citation type="submission" date="2023-12" db="EMBL/GenBank/DDBJ databases">
        <title>Genome assembly of Anisodus tanguticus.</title>
        <authorList>
            <person name="Wang Y.-J."/>
        </authorList>
    </citation>
    <scope>NUCLEOTIDE SEQUENCE</scope>
    <source>
        <strain evidence="1">KB-2021</strain>
        <tissue evidence="1">Leaf</tissue>
    </source>
</reference>
<sequence length="121" mass="14334">MNSTNKDARELPVRRLLEYLTKLMAQWRCENKKFIKHNGMDPIQFCSFYNKKDYLMKTWEILVNPIPDESIWVVPREVMENMVLPPKGKRGTGRPRKKRCKLASEMNNNNNTLACKRCRTS</sequence>
<dbReference type="EMBL" id="JAVYJV010000004">
    <property type="protein sequence ID" value="KAK4372860.1"/>
    <property type="molecule type" value="Genomic_DNA"/>
</dbReference>
<gene>
    <name evidence="1" type="ORF">RND71_008244</name>
</gene>
<organism evidence="1 2">
    <name type="scientific">Anisodus tanguticus</name>
    <dbReference type="NCBI Taxonomy" id="243964"/>
    <lineage>
        <taxon>Eukaryota</taxon>
        <taxon>Viridiplantae</taxon>
        <taxon>Streptophyta</taxon>
        <taxon>Embryophyta</taxon>
        <taxon>Tracheophyta</taxon>
        <taxon>Spermatophyta</taxon>
        <taxon>Magnoliopsida</taxon>
        <taxon>eudicotyledons</taxon>
        <taxon>Gunneridae</taxon>
        <taxon>Pentapetalae</taxon>
        <taxon>asterids</taxon>
        <taxon>lamiids</taxon>
        <taxon>Solanales</taxon>
        <taxon>Solanaceae</taxon>
        <taxon>Solanoideae</taxon>
        <taxon>Hyoscyameae</taxon>
        <taxon>Anisodus</taxon>
    </lineage>
</organism>
<proteinExistence type="predicted"/>
<accession>A0AAE1SND3</accession>
<evidence type="ECO:0000313" key="1">
    <source>
        <dbReference type="EMBL" id="KAK4372860.1"/>
    </source>
</evidence>
<dbReference type="Proteomes" id="UP001291623">
    <property type="component" value="Unassembled WGS sequence"/>
</dbReference>
<comment type="caution">
    <text evidence="1">The sequence shown here is derived from an EMBL/GenBank/DDBJ whole genome shotgun (WGS) entry which is preliminary data.</text>
</comment>
<keyword evidence="2" id="KW-1185">Reference proteome</keyword>